<organism evidence="1 2">
    <name type="scientific">Stylosanthes scabra</name>
    <dbReference type="NCBI Taxonomy" id="79078"/>
    <lineage>
        <taxon>Eukaryota</taxon>
        <taxon>Viridiplantae</taxon>
        <taxon>Streptophyta</taxon>
        <taxon>Embryophyta</taxon>
        <taxon>Tracheophyta</taxon>
        <taxon>Spermatophyta</taxon>
        <taxon>Magnoliopsida</taxon>
        <taxon>eudicotyledons</taxon>
        <taxon>Gunneridae</taxon>
        <taxon>Pentapetalae</taxon>
        <taxon>rosids</taxon>
        <taxon>fabids</taxon>
        <taxon>Fabales</taxon>
        <taxon>Fabaceae</taxon>
        <taxon>Papilionoideae</taxon>
        <taxon>50 kb inversion clade</taxon>
        <taxon>dalbergioids sensu lato</taxon>
        <taxon>Dalbergieae</taxon>
        <taxon>Pterocarpus clade</taxon>
        <taxon>Stylosanthes</taxon>
    </lineage>
</organism>
<accession>A0ABU6VSG4</accession>
<dbReference type="EMBL" id="JASCZI010152410">
    <property type="protein sequence ID" value="MED6176094.1"/>
    <property type="molecule type" value="Genomic_DNA"/>
</dbReference>
<name>A0ABU6VSG4_9FABA</name>
<keyword evidence="2" id="KW-1185">Reference proteome</keyword>
<comment type="caution">
    <text evidence="1">The sequence shown here is derived from an EMBL/GenBank/DDBJ whole genome shotgun (WGS) entry which is preliminary data.</text>
</comment>
<protein>
    <submittedName>
        <fullName evidence="1">Uncharacterized protein</fullName>
    </submittedName>
</protein>
<dbReference type="Proteomes" id="UP001341840">
    <property type="component" value="Unassembled WGS sequence"/>
</dbReference>
<reference evidence="1 2" key="1">
    <citation type="journal article" date="2023" name="Plants (Basel)">
        <title>Bridging the Gap: Combining Genomics and Transcriptomics Approaches to Understand Stylosanthes scabra, an Orphan Legume from the Brazilian Caatinga.</title>
        <authorList>
            <person name="Ferreira-Neto J.R.C."/>
            <person name="da Silva M.D."/>
            <person name="Binneck E."/>
            <person name="de Melo N.F."/>
            <person name="da Silva R.H."/>
            <person name="de Melo A.L.T.M."/>
            <person name="Pandolfi V."/>
            <person name="Bustamante F.O."/>
            <person name="Brasileiro-Vidal A.C."/>
            <person name="Benko-Iseppon A.M."/>
        </authorList>
    </citation>
    <scope>NUCLEOTIDE SEQUENCE [LARGE SCALE GENOMIC DNA]</scope>
    <source>
        <tissue evidence="1">Leaves</tissue>
    </source>
</reference>
<evidence type="ECO:0000313" key="2">
    <source>
        <dbReference type="Proteomes" id="UP001341840"/>
    </source>
</evidence>
<proteinExistence type="predicted"/>
<feature type="non-terminal residue" evidence="1">
    <location>
        <position position="1"/>
    </location>
</feature>
<evidence type="ECO:0000313" key="1">
    <source>
        <dbReference type="EMBL" id="MED6176094.1"/>
    </source>
</evidence>
<sequence length="100" mass="10894">GNNADVDTQSGGGARRNIRRLMLDLNRQPKGNSEGSVPNSNQSIEDMVTCLDASVVGDSTTHPYLLNHDSDNDDAESKLVVIFYNDNHDSDNDYHTSLSA</sequence>
<gene>
    <name evidence="1" type="ORF">PIB30_084561</name>
</gene>